<keyword evidence="2" id="KW-1185">Reference proteome</keyword>
<sequence length="273" mass="30098">MSQAISQSGGIQLAGLSTIVWDDGNALINNGFITSRKRSLLPADRTRRALPVDPLERGDYCCGSVVPLDPAAATPTGDFFRFASGGSVQGSSIMRYVAINSVLETLQVTQTPTGDDALPPSRVTDLQVTYSHSTMNITWTAPGDDYDSGTALFVLPGTGLFSSHEEFFCHEKLSSTKPLLQFGVSIRKKKSNLGQIMESLATNPQIPHDVEVMLLNGAVVVNFLKPGVLKTFLEYEENVFMKYLMYQLQNLSKRLDIICNDYIPRRKRERSVQ</sequence>
<feature type="non-terminal residue" evidence="1">
    <location>
        <position position="273"/>
    </location>
</feature>
<dbReference type="Proteomes" id="UP000747542">
    <property type="component" value="Unassembled WGS sequence"/>
</dbReference>
<dbReference type="EMBL" id="JAHLQT010008607">
    <property type="protein sequence ID" value="KAG7173905.1"/>
    <property type="molecule type" value="Genomic_DNA"/>
</dbReference>
<evidence type="ECO:0000313" key="2">
    <source>
        <dbReference type="Proteomes" id="UP000747542"/>
    </source>
</evidence>
<proteinExistence type="predicted"/>
<comment type="caution">
    <text evidence="1">The sequence shown here is derived from an EMBL/GenBank/DDBJ whole genome shotgun (WGS) entry which is preliminary data.</text>
</comment>
<name>A0A8J5N6C5_HOMAM</name>
<organism evidence="1 2">
    <name type="scientific">Homarus americanus</name>
    <name type="common">American lobster</name>
    <dbReference type="NCBI Taxonomy" id="6706"/>
    <lineage>
        <taxon>Eukaryota</taxon>
        <taxon>Metazoa</taxon>
        <taxon>Ecdysozoa</taxon>
        <taxon>Arthropoda</taxon>
        <taxon>Crustacea</taxon>
        <taxon>Multicrustacea</taxon>
        <taxon>Malacostraca</taxon>
        <taxon>Eumalacostraca</taxon>
        <taxon>Eucarida</taxon>
        <taxon>Decapoda</taxon>
        <taxon>Pleocyemata</taxon>
        <taxon>Astacidea</taxon>
        <taxon>Nephropoidea</taxon>
        <taxon>Nephropidae</taxon>
        <taxon>Homarus</taxon>
    </lineage>
</organism>
<accession>A0A8J5N6C5</accession>
<dbReference type="AlphaFoldDB" id="A0A8J5N6C5"/>
<reference evidence="1" key="1">
    <citation type="journal article" date="2021" name="Sci. Adv.">
        <title>The American lobster genome reveals insights on longevity, neural, and immune adaptations.</title>
        <authorList>
            <person name="Polinski J.M."/>
            <person name="Zimin A.V."/>
            <person name="Clark K.F."/>
            <person name="Kohn A.B."/>
            <person name="Sadowski N."/>
            <person name="Timp W."/>
            <person name="Ptitsyn A."/>
            <person name="Khanna P."/>
            <person name="Romanova D.Y."/>
            <person name="Williams P."/>
            <person name="Greenwood S.J."/>
            <person name="Moroz L.L."/>
            <person name="Walt D.R."/>
            <person name="Bodnar A.G."/>
        </authorList>
    </citation>
    <scope>NUCLEOTIDE SEQUENCE</scope>
    <source>
        <strain evidence="1">GMGI-L3</strain>
    </source>
</reference>
<gene>
    <name evidence="1" type="primary">Clca1-L11</name>
    <name evidence="1" type="ORF">Hamer_G027718</name>
</gene>
<evidence type="ECO:0000313" key="1">
    <source>
        <dbReference type="EMBL" id="KAG7173905.1"/>
    </source>
</evidence>
<protein>
    <submittedName>
        <fullName evidence="1">Calcium-activated chloride channel regulator 1-like 11</fullName>
    </submittedName>
</protein>